<proteinExistence type="predicted"/>
<dbReference type="RefSeq" id="WP_002729796.1">
    <property type="nucleotide sequence ID" value="NZ_CAHP01000028.1"/>
</dbReference>
<dbReference type="AlphaFoldDB" id="H8FUX4"/>
<organism evidence="1 2">
    <name type="scientific">Magnetospirillum molischianum DSM 120</name>
    <dbReference type="NCBI Taxonomy" id="1150626"/>
    <lineage>
        <taxon>Bacteria</taxon>
        <taxon>Pseudomonadati</taxon>
        <taxon>Pseudomonadota</taxon>
        <taxon>Alphaproteobacteria</taxon>
        <taxon>Rhodospirillales</taxon>
        <taxon>Rhodospirillaceae</taxon>
        <taxon>Magnetospirillum</taxon>
    </lineage>
</organism>
<dbReference type="Gene3D" id="1.10.260.40">
    <property type="entry name" value="lambda repressor-like DNA-binding domains"/>
    <property type="match status" value="1"/>
</dbReference>
<name>H8FUX4_MAGML</name>
<sequence>MDTTWTIDTIIEACGGTVAVSVALNLTDGAVSKMRRNGIQDRHWRVLIALSGGAFGPDDLYRANERTRGGAGANGAAA</sequence>
<evidence type="ECO:0000313" key="2">
    <source>
        <dbReference type="Proteomes" id="UP000004169"/>
    </source>
</evidence>
<evidence type="ECO:0000313" key="1">
    <source>
        <dbReference type="EMBL" id="CCG42162.1"/>
    </source>
</evidence>
<comment type="caution">
    <text evidence="1">The sequence shown here is derived from an EMBL/GenBank/DDBJ whole genome shotgun (WGS) entry which is preliminary data.</text>
</comment>
<dbReference type="InterPro" id="IPR010982">
    <property type="entry name" value="Lambda_DNA-bd_dom_sf"/>
</dbReference>
<reference evidence="1 2" key="1">
    <citation type="journal article" date="2012" name="J. Bacteriol.">
        <title>Draft Genome Sequence of the Purple Photosynthetic Bacterium Phaeospirillum molischianum DSM120, a Particularly Versatile Bacterium.</title>
        <authorList>
            <person name="Duquesne K."/>
            <person name="Prima V."/>
            <person name="Ji B."/>
            <person name="Rouy Z."/>
            <person name="Medigue C."/>
            <person name="Talla E."/>
            <person name="Sturgis J.N."/>
        </authorList>
    </citation>
    <scope>NUCLEOTIDE SEQUENCE [LARGE SCALE GENOMIC DNA]</scope>
    <source>
        <strain evidence="2">DSM120</strain>
    </source>
</reference>
<keyword evidence="2" id="KW-1185">Reference proteome</keyword>
<dbReference type="Proteomes" id="UP000004169">
    <property type="component" value="Unassembled WGS sequence"/>
</dbReference>
<protein>
    <submittedName>
        <fullName evidence="1">Uncharacterized protein</fullName>
    </submittedName>
</protein>
<gene>
    <name evidence="1" type="ORF">PHAMO_340035</name>
</gene>
<dbReference type="EMBL" id="CAHP01000028">
    <property type="protein sequence ID" value="CCG42162.1"/>
    <property type="molecule type" value="Genomic_DNA"/>
</dbReference>
<dbReference type="GO" id="GO:0003677">
    <property type="term" value="F:DNA binding"/>
    <property type="evidence" value="ECO:0007669"/>
    <property type="project" value="InterPro"/>
</dbReference>
<accession>H8FUX4</accession>